<dbReference type="GO" id="GO:0016757">
    <property type="term" value="F:glycosyltransferase activity"/>
    <property type="evidence" value="ECO:0007669"/>
    <property type="project" value="InterPro"/>
</dbReference>
<dbReference type="EMBL" id="BARV01033773">
    <property type="protein sequence ID" value="GAI53781.1"/>
    <property type="molecule type" value="Genomic_DNA"/>
</dbReference>
<gene>
    <name evidence="2" type="ORF">S06H3_53029</name>
</gene>
<dbReference type="InterPro" id="IPR050194">
    <property type="entry name" value="Glycosyltransferase_grp1"/>
</dbReference>
<evidence type="ECO:0000313" key="2">
    <source>
        <dbReference type="EMBL" id="GAI53781.1"/>
    </source>
</evidence>
<protein>
    <recommendedName>
        <fullName evidence="1">Glycosyl transferase family 1 domain-containing protein</fullName>
    </recommendedName>
</protein>
<name>X1QG33_9ZZZZ</name>
<evidence type="ECO:0000259" key="1">
    <source>
        <dbReference type="Pfam" id="PF00534"/>
    </source>
</evidence>
<sequence length="176" mass="19512">VGYITKRKRLDKLFYVVKRLSIRRQDFVLQLVGSGPESQNLKNLAEDLHIADFVSFEGFKQKKEIPRYLAEADCFLFPSEYDIWGLVLVEAMSAGLPCISSIYAGATHDLIKDGVTGFAMDFSETEKVAERINWILENPELSKDIGQNASRFIAENVGIGKAAAGLVKAIPEGLIS</sequence>
<feature type="domain" description="Glycosyl transferase family 1" evidence="1">
    <location>
        <begin position="1"/>
        <end position="150"/>
    </location>
</feature>
<organism evidence="2">
    <name type="scientific">marine sediment metagenome</name>
    <dbReference type="NCBI Taxonomy" id="412755"/>
    <lineage>
        <taxon>unclassified sequences</taxon>
        <taxon>metagenomes</taxon>
        <taxon>ecological metagenomes</taxon>
    </lineage>
</organism>
<feature type="non-terminal residue" evidence="2">
    <location>
        <position position="1"/>
    </location>
</feature>
<accession>X1QG33</accession>
<reference evidence="2" key="1">
    <citation type="journal article" date="2014" name="Front. Microbiol.">
        <title>High frequency of phylogenetically diverse reductive dehalogenase-homologous genes in deep subseafloor sedimentary metagenomes.</title>
        <authorList>
            <person name="Kawai M."/>
            <person name="Futagami T."/>
            <person name="Toyoda A."/>
            <person name="Takaki Y."/>
            <person name="Nishi S."/>
            <person name="Hori S."/>
            <person name="Arai W."/>
            <person name="Tsubouchi T."/>
            <person name="Morono Y."/>
            <person name="Uchiyama I."/>
            <person name="Ito T."/>
            <person name="Fujiyama A."/>
            <person name="Inagaki F."/>
            <person name="Takami H."/>
        </authorList>
    </citation>
    <scope>NUCLEOTIDE SEQUENCE</scope>
    <source>
        <strain evidence="2">Expedition CK06-06</strain>
    </source>
</reference>
<dbReference type="AlphaFoldDB" id="X1QG33"/>
<proteinExistence type="predicted"/>
<dbReference type="PANTHER" id="PTHR45947">
    <property type="entry name" value="SULFOQUINOVOSYL TRANSFERASE SQD2"/>
    <property type="match status" value="1"/>
</dbReference>
<comment type="caution">
    <text evidence="2">The sequence shown here is derived from an EMBL/GenBank/DDBJ whole genome shotgun (WGS) entry which is preliminary data.</text>
</comment>
<dbReference type="InterPro" id="IPR001296">
    <property type="entry name" value="Glyco_trans_1"/>
</dbReference>
<dbReference type="PANTHER" id="PTHR45947:SF3">
    <property type="entry name" value="SULFOQUINOVOSYL TRANSFERASE SQD2"/>
    <property type="match status" value="1"/>
</dbReference>
<dbReference type="Gene3D" id="3.40.50.2000">
    <property type="entry name" value="Glycogen Phosphorylase B"/>
    <property type="match status" value="1"/>
</dbReference>
<dbReference type="SUPFAM" id="SSF53756">
    <property type="entry name" value="UDP-Glycosyltransferase/glycogen phosphorylase"/>
    <property type="match status" value="1"/>
</dbReference>
<dbReference type="Pfam" id="PF00534">
    <property type="entry name" value="Glycos_transf_1"/>
    <property type="match status" value="1"/>
</dbReference>